<dbReference type="EMBL" id="KQ030585">
    <property type="protein sequence ID" value="KJZ71172.1"/>
    <property type="molecule type" value="Genomic_DNA"/>
</dbReference>
<dbReference type="Pfam" id="PF08240">
    <property type="entry name" value="ADH_N"/>
    <property type="match status" value="1"/>
</dbReference>
<dbReference type="InterPro" id="IPR011032">
    <property type="entry name" value="GroES-like_sf"/>
</dbReference>
<keyword evidence="2" id="KW-0521">NADP</keyword>
<comment type="similarity">
    <text evidence="1">Belongs to the zinc-containing alcohol dehydrogenase family.</text>
</comment>
<evidence type="ECO:0000256" key="2">
    <source>
        <dbReference type="ARBA" id="ARBA00022857"/>
    </source>
</evidence>
<feature type="domain" description="Alcohol dehydrogenase-like N-terminal" evidence="4">
    <location>
        <begin position="34"/>
        <end position="123"/>
    </location>
</feature>
<sequence>MKVPRVPLYQQALRQGPNGQPQIVDSADIPILIPGFVLVTTEAVALNPSDYKIMTNFPLPKAFLGADFCGTVVEMADDVAATSSLMIGSLVAGAAFNFLSKHRLASGAFAEYVRAQADLLLLVSQPCQHRYGSNLAAAIKAYTGARTTTGLPASIHKLALRFKGIFRRLLGSNELQAHPTNIMSSKEVLLASLRIGGGSKWKRNRCRLLSTS</sequence>
<dbReference type="PANTHER" id="PTHR45348:SF6">
    <property type="entry name" value="TRANS-ENOYL REDUCTASE APDC"/>
    <property type="match status" value="1"/>
</dbReference>
<dbReference type="InterPro" id="IPR013154">
    <property type="entry name" value="ADH-like_N"/>
</dbReference>
<evidence type="ECO:0000259" key="4">
    <source>
        <dbReference type="Pfam" id="PF08240"/>
    </source>
</evidence>
<dbReference type="InterPro" id="IPR047122">
    <property type="entry name" value="Trans-enoyl_RdTase-like"/>
</dbReference>
<protein>
    <recommendedName>
        <fullName evidence="4">Alcohol dehydrogenase-like N-terminal domain-containing protein</fullName>
    </recommendedName>
</protein>
<gene>
    <name evidence="5" type="ORF">HIM_09427</name>
</gene>
<proteinExistence type="inferred from homology"/>
<dbReference type="SUPFAM" id="SSF50129">
    <property type="entry name" value="GroES-like"/>
    <property type="match status" value="1"/>
</dbReference>
<dbReference type="Proteomes" id="UP000054481">
    <property type="component" value="Unassembled WGS sequence"/>
</dbReference>
<evidence type="ECO:0000313" key="6">
    <source>
        <dbReference type="Proteomes" id="UP000054481"/>
    </source>
</evidence>
<dbReference type="AlphaFoldDB" id="A0A0F7ZXR3"/>
<evidence type="ECO:0000313" key="5">
    <source>
        <dbReference type="EMBL" id="KJZ71172.1"/>
    </source>
</evidence>
<organism evidence="5 6">
    <name type="scientific">Hirsutella minnesotensis 3608</name>
    <dbReference type="NCBI Taxonomy" id="1043627"/>
    <lineage>
        <taxon>Eukaryota</taxon>
        <taxon>Fungi</taxon>
        <taxon>Dikarya</taxon>
        <taxon>Ascomycota</taxon>
        <taxon>Pezizomycotina</taxon>
        <taxon>Sordariomycetes</taxon>
        <taxon>Hypocreomycetidae</taxon>
        <taxon>Hypocreales</taxon>
        <taxon>Ophiocordycipitaceae</taxon>
        <taxon>Hirsutella</taxon>
    </lineage>
</organism>
<keyword evidence="6" id="KW-1185">Reference proteome</keyword>
<reference evidence="5 6" key="1">
    <citation type="journal article" date="2014" name="Genome Biol. Evol.">
        <title>Comparative genomics and transcriptomics analyses reveal divergent lifestyle features of nematode endoparasitic fungus Hirsutella minnesotensis.</title>
        <authorList>
            <person name="Lai Y."/>
            <person name="Liu K."/>
            <person name="Zhang X."/>
            <person name="Zhang X."/>
            <person name="Li K."/>
            <person name="Wang N."/>
            <person name="Shu C."/>
            <person name="Wu Y."/>
            <person name="Wang C."/>
            <person name="Bushley K.E."/>
            <person name="Xiang M."/>
            <person name="Liu X."/>
        </authorList>
    </citation>
    <scope>NUCLEOTIDE SEQUENCE [LARGE SCALE GENOMIC DNA]</scope>
    <source>
        <strain evidence="5 6">3608</strain>
    </source>
</reference>
<accession>A0A0F7ZXR3</accession>
<evidence type="ECO:0000256" key="3">
    <source>
        <dbReference type="ARBA" id="ARBA00023002"/>
    </source>
</evidence>
<dbReference type="PANTHER" id="PTHR45348">
    <property type="entry name" value="HYPOTHETICAL OXIDOREDUCTASE (EUROFUNG)"/>
    <property type="match status" value="1"/>
</dbReference>
<dbReference type="OrthoDB" id="48317at2759"/>
<keyword evidence="3" id="KW-0560">Oxidoreductase</keyword>
<dbReference type="Gene3D" id="3.90.180.10">
    <property type="entry name" value="Medium-chain alcohol dehydrogenases, catalytic domain"/>
    <property type="match status" value="1"/>
</dbReference>
<evidence type="ECO:0000256" key="1">
    <source>
        <dbReference type="ARBA" id="ARBA00008072"/>
    </source>
</evidence>
<dbReference type="GO" id="GO:0016651">
    <property type="term" value="F:oxidoreductase activity, acting on NAD(P)H"/>
    <property type="evidence" value="ECO:0007669"/>
    <property type="project" value="InterPro"/>
</dbReference>
<name>A0A0F7ZXR3_9HYPO</name>